<accession>A0A2T3FTT4</accession>
<dbReference type="InterPro" id="IPR027417">
    <property type="entry name" value="P-loop_NTPase"/>
</dbReference>
<feature type="domain" description="ABC transporter" evidence="5">
    <location>
        <begin position="2"/>
        <end position="232"/>
    </location>
</feature>
<comment type="caution">
    <text evidence="6">The sequence shown here is derived from an EMBL/GenBank/DDBJ whole genome shotgun (WGS) entry which is preliminary data.</text>
</comment>
<proteinExistence type="inferred from homology"/>
<keyword evidence="4 6" id="KW-0067">ATP-binding</keyword>
<evidence type="ECO:0000256" key="3">
    <source>
        <dbReference type="ARBA" id="ARBA00022741"/>
    </source>
</evidence>
<keyword evidence="3" id="KW-0547">Nucleotide-binding</keyword>
<dbReference type="GO" id="GO:0005524">
    <property type="term" value="F:ATP binding"/>
    <property type="evidence" value="ECO:0007669"/>
    <property type="project" value="UniProtKB-KW"/>
</dbReference>
<reference evidence="6 7" key="1">
    <citation type="submission" date="2018-03" db="EMBL/GenBank/DDBJ databases">
        <title>Lachnoclostridium SNUG30386 gen.nov., sp.nov., isolated from human faeces.</title>
        <authorList>
            <person name="Seo B."/>
            <person name="Jeon K."/>
            <person name="Ko G."/>
        </authorList>
    </citation>
    <scope>NUCLEOTIDE SEQUENCE [LARGE SCALE GENOMIC DNA]</scope>
    <source>
        <strain evidence="6 7">SNUG30386</strain>
    </source>
</reference>
<evidence type="ECO:0000313" key="6">
    <source>
        <dbReference type="EMBL" id="PST38683.1"/>
    </source>
</evidence>
<dbReference type="SUPFAM" id="SSF52540">
    <property type="entry name" value="P-loop containing nucleoside triphosphate hydrolases"/>
    <property type="match status" value="1"/>
</dbReference>
<dbReference type="InterPro" id="IPR003593">
    <property type="entry name" value="AAA+_ATPase"/>
</dbReference>
<dbReference type="GO" id="GO:0016887">
    <property type="term" value="F:ATP hydrolysis activity"/>
    <property type="evidence" value="ECO:0007669"/>
    <property type="project" value="InterPro"/>
</dbReference>
<evidence type="ECO:0000256" key="1">
    <source>
        <dbReference type="ARBA" id="ARBA00005417"/>
    </source>
</evidence>
<dbReference type="Proteomes" id="UP000241048">
    <property type="component" value="Unassembled WGS sequence"/>
</dbReference>
<sequence length="280" mass="32182">MIELKHLTKKYDHFLAVEDLNLKIETGEFFGLLGPNGAGKTTTIGMLSTLLLPTSGEIWINGELLTRQKNQLKQKLSVVTQEYSMRQDMTMNEIMEYQGHLYYMPIKKIRERSEELLEFCGLIDYRKRTVRKLSGGMKRKLMVCRALLTEPEILLLDEPTAGMDAFARRQMWNLLKKLNQQKLTILLTTHYMEEAETLCDRVGFMCGGRLEETDAPGHMIETLGRYAVDETSPDGLKSHYFHGKEEAIQYLSASEQETALRSTTLEDVFLETIGQQLECR</sequence>
<evidence type="ECO:0000259" key="5">
    <source>
        <dbReference type="PROSITE" id="PS50893"/>
    </source>
</evidence>
<dbReference type="PANTHER" id="PTHR42711:SF5">
    <property type="entry name" value="ABC TRANSPORTER ATP-BINDING PROTEIN NATA"/>
    <property type="match status" value="1"/>
</dbReference>
<organism evidence="6 7">
    <name type="scientific">Clostridium fessum</name>
    <dbReference type="NCBI Taxonomy" id="2126740"/>
    <lineage>
        <taxon>Bacteria</taxon>
        <taxon>Bacillati</taxon>
        <taxon>Bacillota</taxon>
        <taxon>Clostridia</taxon>
        <taxon>Eubacteriales</taxon>
        <taxon>Clostridiaceae</taxon>
        <taxon>Clostridium</taxon>
    </lineage>
</organism>
<dbReference type="SMART" id="SM00382">
    <property type="entry name" value="AAA"/>
    <property type="match status" value="1"/>
</dbReference>
<keyword evidence="7" id="KW-1185">Reference proteome</keyword>
<dbReference type="EMBL" id="PYLO01000001">
    <property type="protein sequence ID" value="PST38683.1"/>
    <property type="molecule type" value="Genomic_DNA"/>
</dbReference>
<name>A0A2T3FTT4_9CLOT</name>
<keyword evidence="2" id="KW-0813">Transport</keyword>
<dbReference type="PROSITE" id="PS00211">
    <property type="entry name" value="ABC_TRANSPORTER_1"/>
    <property type="match status" value="1"/>
</dbReference>
<protein>
    <submittedName>
        <fullName evidence="6">Multidrug ABC transporter ATP-binding protein</fullName>
    </submittedName>
</protein>
<dbReference type="Pfam" id="PF00005">
    <property type="entry name" value="ABC_tran"/>
    <property type="match status" value="1"/>
</dbReference>
<dbReference type="InterPro" id="IPR003439">
    <property type="entry name" value="ABC_transporter-like_ATP-bd"/>
</dbReference>
<gene>
    <name evidence="6" type="ORF">C7U56_01640</name>
</gene>
<evidence type="ECO:0000256" key="2">
    <source>
        <dbReference type="ARBA" id="ARBA00022448"/>
    </source>
</evidence>
<evidence type="ECO:0000313" key="7">
    <source>
        <dbReference type="Proteomes" id="UP000241048"/>
    </source>
</evidence>
<comment type="similarity">
    <text evidence="1">Belongs to the ABC transporter superfamily.</text>
</comment>
<dbReference type="InterPro" id="IPR050763">
    <property type="entry name" value="ABC_transporter_ATP-binding"/>
</dbReference>
<dbReference type="PANTHER" id="PTHR42711">
    <property type="entry name" value="ABC TRANSPORTER ATP-BINDING PROTEIN"/>
    <property type="match status" value="1"/>
</dbReference>
<dbReference type="Gene3D" id="3.40.50.300">
    <property type="entry name" value="P-loop containing nucleotide triphosphate hydrolases"/>
    <property type="match status" value="1"/>
</dbReference>
<dbReference type="RefSeq" id="WP_106999885.1">
    <property type="nucleotide sequence ID" value="NZ_JAQDZI010000001.1"/>
</dbReference>
<evidence type="ECO:0000256" key="4">
    <source>
        <dbReference type="ARBA" id="ARBA00022840"/>
    </source>
</evidence>
<dbReference type="PROSITE" id="PS50893">
    <property type="entry name" value="ABC_TRANSPORTER_2"/>
    <property type="match status" value="1"/>
</dbReference>
<dbReference type="AlphaFoldDB" id="A0A2T3FTT4"/>
<dbReference type="InterPro" id="IPR017871">
    <property type="entry name" value="ABC_transporter-like_CS"/>
</dbReference>